<evidence type="ECO:0000256" key="1">
    <source>
        <dbReference type="ARBA" id="ARBA00006432"/>
    </source>
</evidence>
<name>A0A835RMV3_VANPL</name>
<dbReference type="SUPFAM" id="SSF56801">
    <property type="entry name" value="Acetyl-CoA synthetase-like"/>
    <property type="match status" value="1"/>
</dbReference>
<comment type="caution">
    <text evidence="4">The sequence shown here is derived from an EMBL/GenBank/DDBJ whole genome shotgun (WGS) entry which is preliminary data.</text>
</comment>
<dbReference type="InterPro" id="IPR000873">
    <property type="entry name" value="AMP-dep_synth/lig_dom"/>
</dbReference>
<evidence type="ECO:0000313" key="5">
    <source>
        <dbReference type="Proteomes" id="UP000636800"/>
    </source>
</evidence>
<protein>
    <recommendedName>
        <fullName evidence="3">AMP-dependent synthetase/ligase domain-containing protein</fullName>
    </recommendedName>
</protein>
<evidence type="ECO:0000313" key="4">
    <source>
        <dbReference type="EMBL" id="KAG0491701.1"/>
    </source>
</evidence>
<keyword evidence="2" id="KW-0436">Ligase</keyword>
<dbReference type="Pfam" id="PF00501">
    <property type="entry name" value="AMP-binding"/>
    <property type="match status" value="1"/>
</dbReference>
<dbReference type="Proteomes" id="UP000636800">
    <property type="component" value="Chromosome 2"/>
</dbReference>
<proteinExistence type="inferred from homology"/>
<gene>
    <name evidence="4" type="ORF">HPP92_005099</name>
</gene>
<sequence>MDRLLKNPANFAALSPVGFLQRAAAVYADRTSVIYGSTRFTWRKTYERCRCLASGLLSHLHVAKNDVVSVLAPNVPAMYELHFGVPMAGAVLNTINTRLDARNVATILRHSEAKVLFFDYQFAALVVDALQILKQDGQDNPPHAPPMVVIIYDPGAHPSVTSHLLGVLEYEELIAGADPPLRFRSWRTSGTPSLSTTLPAPRLRQKAWSTATEARTSAP</sequence>
<dbReference type="EMBL" id="JADCNL010000002">
    <property type="protein sequence ID" value="KAG0491701.1"/>
    <property type="molecule type" value="Genomic_DNA"/>
</dbReference>
<evidence type="ECO:0000259" key="3">
    <source>
        <dbReference type="Pfam" id="PF00501"/>
    </source>
</evidence>
<dbReference type="OrthoDB" id="3261737at2759"/>
<dbReference type="PANTHER" id="PTHR43859">
    <property type="entry name" value="ACYL-ACTIVATING ENZYME"/>
    <property type="match status" value="1"/>
</dbReference>
<keyword evidence="5" id="KW-1185">Reference proteome</keyword>
<dbReference type="PANTHER" id="PTHR43859:SF2">
    <property type="entry name" value="BUTYRATE--COA LIGASE AAE11, PEROXISOMAL"/>
    <property type="match status" value="1"/>
</dbReference>
<feature type="domain" description="AMP-dependent synthetase/ligase" evidence="3">
    <location>
        <begin position="20"/>
        <end position="139"/>
    </location>
</feature>
<dbReference type="Gene3D" id="3.40.50.980">
    <property type="match status" value="1"/>
</dbReference>
<comment type="similarity">
    <text evidence="1">Belongs to the ATP-dependent AMP-binding enzyme family.</text>
</comment>
<organism evidence="4 5">
    <name type="scientific">Vanilla planifolia</name>
    <name type="common">Vanilla</name>
    <dbReference type="NCBI Taxonomy" id="51239"/>
    <lineage>
        <taxon>Eukaryota</taxon>
        <taxon>Viridiplantae</taxon>
        <taxon>Streptophyta</taxon>
        <taxon>Embryophyta</taxon>
        <taxon>Tracheophyta</taxon>
        <taxon>Spermatophyta</taxon>
        <taxon>Magnoliopsida</taxon>
        <taxon>Liliopsida</taxon>
        <taxon>Asparagales</taxon>
        <taxon>Orchidaceae</taxon>
        <taxon>Vanilloideae</taxon>
        <taxon>Vanilleae</taxon>
        <taxon>Vanilla</taxon>
    </lineage>
</organism>
<dbReference type="GO" id="GO:0016874">
    <property type="term" value="F:ligase activity"/>
    <property type="evidence" value="ECO:0007669"/>
    <property type="project" value="UniProtKB-KW"/>
</dbReference>
<reference evidence="4 5" key="1">
    <citation type="journal article" date="2020" name="Nat. Food">
        <title>A phased Vanilla planifolia genome enables genetic improvement of flavour and production.</title>
        <authorList>
            <person name="Hasing T."/>
            <person name="Tang H."/>
            <person name="Brym M."/>
            <person name="Khazi F."/>
            <person name="Huang T."/>
            <person name="Chambers A.H."/>
        </authorList>
    </citation>
    <scope>NUCLEOTIDE SEQUENCE [LARGE SCALE GENOMIC DNA]</scope>
    <source>
        <tissue evidence="4">Leaf</tissue>
    </source>
</reference>
<evidence type="ECO:0000256" key="2">
    <source>
        <dbReference type="ARBA" id="ARBA00022598"/>
    </source>
</evidence>
<accession>A0A835RMV3</accession>
<dbReference type="AlphaFoldDB" id="A0A835RMV3"/>